<evidence type="ECO:0000256" key="5">
    <source>
        <dbReference type="ARBA" id="ARBA00019827"/>
    </source>
</evidence>
<feature type="region of interest" description="Disordered" evidence="10">
    <location>
        <begin position="247"/>
        <end position="320"/>
    </location>
</feature>
<dbReference type="GO" id="GO:0000462">
    <property type="term" value="P:maturation of SSU-rRNA from tricistronic rRNA transcript (SSU-rRNA, 5.8S rRNA, LSU-rRNA)"/>
    <property type="evidence" value="ECO:0007669"/>
    <property type="project" value="TreeGrafter"/>
</dbReference>
<feature type="compositionally biased region" description="Basic and acidic residues" evidence="10">
    <location>
        <begin position="16"/>
        <end position="38"/>
    </location>
</feature>
<proteinExistence type="inferred from homology"/>
<dbReference type="InterPro" id="IPR019310">
    <property type="entry name" value="Efg1"/>
</dbReference>
<evidence type="ECO:0000256" key="7">
    <source>
        <dbReference type="ARBA" id="ARBA00023054"/>
    </source>
</evidence>
<dbReference type="EMBL" id="ML736932">
    <property type="protein sequence ID" value="KAE8397023.1"/>
    <property type="molecule type" value="Genomic_DNA"/>
</dbReference>
<feature type="coiled-coil region" evidence="9">
    <location>
        <begin position="82"/>
        <end position="109"/>
    </location>
</feature>
<evidence type="ECO:0000256" key="1">
    <source>
        <dbReference type="ARBA" id="ARBA00002773"/>
    </source>
</evidence>
<sequence>MPREYSRSQSPVSRPSSDRHYRDRSDPPKRKHNSDEASHQYSRKKVQLPKKEHQYPSVNELKKRIRDVKRLLNRVDLPADARIVQERALAGYENDLEEEENRRERSKMIKKYHFVRFLDRKTASKDVKRLERREKEVTGSDLDSATKEEKLAALAQKLQVARVNLNYTIYYPLAERYVALYADAKKKKDQAKDGDDDEDGDAKYMLVHANAADKPAMWHTVEKCMKDGTLELLRDGKLKNGELGAEATKKANLENKKASARDSAQHKDTTKTSVKPQRREDKKGKDSRGSSSKNDSRHFRARQASPDDNGDESDGGFFEM</sequence>
<dbReference type="PANTHER" id="PTHR33911:SF1">
    <property type="entry name" value="RRNA-PROCESSING PROTEIN EFG1"/>
    <property type="match status" value="1"/>
</dbReference>
<dbReference type="AlphaFoldDB" id="A0A5N7CTV0"/>
<dbReference type="Pfam" id="PF10153">
    <property type="entry name" value="Efg1"/>
    <property type="match status" value="1"/>
</dbReference>
<evidence type="ECO:0000313" key="12">
    <source>
        <dbReference type="Proteomes" id="UP000325579"/>
    </source>
</evidence>
<evidence type="ECO:0000256" key="2">
    <source>
        <dbReference type="ARBA" id="ARBA00004604"/>
    </source>
</evidence>
<gene>
    <name evidence="11" type="ORF">BDV37DRAFT_277236</name>
</gene>
<comment type="subcellular location">
    <subcellularLocation>
        <location evidence="2">Nucleus</location>
        <location evidence="2">Nucleolus</location>
    </subcellularLocation>
</comment>
<evidence type="ECO:0000256" key="8">
    <source>
        <dbReference type="ARBA" id="ARBA00023242"/>
    </source>
</evidence>
<dbReference type="Proteomes" id="UP000325579">
    <property type="component" value="Unassembled WGS sequence"/>
</dbReference>
<feature type="compositionally biased region" description="Basic and acidic residues" evidence="10">
    <location>
        <begin position="247"/>
        <end position="270"/>
    </location>
</feature>
<accession>A0A5N7CTV0</accession>
<evidence type="ECO:0000256" key="6">
    <source>
        <dbReference type="ARBA" id="ARBA00022552"/>
    </source>
</evidence>
<dbReference type="RefSeq" id="XP_031934342.1">
    <property type="nucleotide sequence ID" value="XM_032085711.1"/>
</dbReference>
<reference evidence="11 12" key="1">
    <citation type="submission" date="2019-04" db="EMBL/GenBank/DDBJ databases">
        <authorList>
            <consortium name="DOE Joint Genome Institute"/>
            <person name="Mondo S."/>
            <person name="Kjaerbolling I."/>
            <person name="Vesth T."/>
            <person name="Frisvad J.C."/>
            <person name="Nybo J.L."/>
            <person name="Theobald S."/>
            <person name="Kildgaard S."/>
            <person name="Isbrandt T."/>
            <person name="Kuo A."/>
            <person name="Sato A."/>
            <person name="Lyhne E.K."/>
            <person name="Kogle M.E."/>
            <person name="Wiebenga A."/>
            <person name="Kun R.S."/>
            <person name="Lubbers R.J."/>
            <person name="Makela M.R."/>
            <person name="Barry K."/>
            <person name="Chovatia M."/>
            <person name="Clum A."/>
            <person name="Daum C."/>
            <person name="Haridas S."/>
            <person name="He G."/>
            <person name="LaButti K."/>
            <person name="Lipzen A."/>
            <person name="Riley R."/>
            <person name="Salamov A."/>
            <person name="Simmons B.A."/>
            <person name="Magnuson J.K."/>
            <person name="Henrissat B."/>
            <person name="Mortensen U.H."/>
            <person name="Larsen T.O."/>
            <person name="Devries R.P."/>
            <person name="Grigoriev I.V."/>
            <person name="Machida M."/>
            <person name="Baker S.E."/>
            <person name="Andersen M.R."/>
            <person name="Cantor M.N."/>
            <person name="Hua S.X."/>
        </authorList>
    </citation>
    <scope>NUCLEOTIDE SEQUENCE [LARGE SCALE GENOMIC DNA]</scope>
    <source>
        <strain evidence="11 12">CBS 119388</strain>
    </source>
</reference>
<protein>
    <recommendedName>
        <fullName evidence="4">rRNA-processing protein EFG1</fullName>
    </recommendedName>
    <alternativeName>
        <fullName evidence="5">rRNA-processing protein efg1</fullName>
    </alternativeName>
</protein>
<keyword evidence="6" id="KW-0698">rRNA processing</keyword>
<dbReference type="OrthoDB" id="47732at2759"/>
<comment type="similarity">
    <text evidence="3">Belongs to the EFG1 family.</text>
</comment>
<dbReference type="GO" id="GO:0030688">
    <property type="term" value="C:preribosome, small subunit precursor"/>
    <property type="evidence" value="ECO:0007669"/>
    <property type="project" value="TreeGrafter"/>
</dbReference>
<keyword evidence="7 9" id="KW-0175">Coiled coil</keyword>
<evidence type="ECO:0000313" key="11">
    <source>
        <dbReference type="EMBL" id="KAE8397023.1"/>
    </source>
</evidence>
<comment type="function">
    <text evidence="1">Involved in rRNA processing.</text>
</comment>
<evidence type="ECO:0000256" key="4">
    <source>
        <dbReference type="ARBA" id="ARBA00018689"/>
    </source>
</evidence>
<evidence type="ECO:0000256" key="3">
    <source>
        <dbReference type="ARBA" id="ARBA00006916"/>
    </source>
</evidence>
<name>A0A5N7CTV0_9EURO</name>
<dbReference type="GO" id="GO:0005730">
    <property type="term" value="C:nucleolus"/>
    <property type="evidence" value="ECO:0007669"/>
    <property type="project" value="UniProtKB-SubCell"/>
</dbReference>
<evidence type="ECO:0000256" key="10">
    <source>
        <dbReference type="SAM" id="MobiDB-lite"/>
    </source>
</evidence>
<dbReference type="InterPro" id="IPR050786">
    <property type="entry name" value="EFG1_rRNA-proc"/>
</dbReference>
<feature type="region of interest" description="Disordered" evidence="10">
    <location>
        <begin position="1"/>
        <end position="57"/>
    </location>
</feature>
<feature type="compositionally biased region" description="Basic and acidic residues" evidence="10">
    <location>
        <begin position="277"/>
        <end position="298"/>
    </location>
</feature>
<organism evidence="11 12">
    <name type="scientific">Aspergillus pseudonomiae</name>
    <dbReference type="NCBI Taxonomy" id="1506151"/>
    <lineage>
        <taxon>Eukaryota</taxon>
        <taxon>Fungi</taxon>
        <taxon>Dikarya</taxon>
        <taxon>Ascomycota</taxon>
        <taxon>Pezizomycotina</taxon>
        <taxon>Eurotiomycetes</taxon>
        <taxon>Eurotiomycetidae</taxon>
        <taxon>Eurotiales</taxon>
        <taxon>Aspergillaceae</taxon>
        <taxon>Aspergillus</taxon>
        <taxon>Aspergillus subgen. Circumdati</taxon>
    </lineage>
</organism>
<keyword evidence="8" id="KW-0539">Nucleus</keyword>
<keyword evidence="12" id="KW-1185">Reference proteome</keyword>
<dbReference type="GeneID" id="43670402"/>
<evidence type="ECO:0000256" key="9">
    <source>
        <dbReference type="SAM" id="Coils"/>
    </source>
</evidence>
<dbReference type="PANTHER" id="PTHR33911">
    <property type="entry name" value="RRNA-PROCESSING PROTEIN EFG1"/>
    <property type="match status" value="1"/>
</dbReference>